<dbReference type="InterPro" id="IPR036770">
    <property type="entry name" value="Ankyrin_rpt-contain_sf"/>
</dbReference>
<dbReference type="OrthoDB" id="194358at2759"/>
<evidence type="ECO:0000313" key="4">
    <source>
        <dbReference type="Proteomes" id="UP000315496"/>
    </source>
</evidence>
<reference evidence="3 4" key="1">
    <citation type="submission" date="2019-05" db="EMBL/GenBank/DDBJ databases">
        <title>The compact genome of Giardia muris reveals important steps in the evolution of intestinal protozoan parasites.</title>
        <authorList>
            <person name="Xu F."/>
            <person name="Jimenez-Gonzalez A."/>
            <person name="Einarsson E."/>
            <person name="Astvaldsson A."/>
            <person name="Peirasmaki D."/>
            <person name="Eckmann L."/>
            <person name="Andersson J.O."/>
            <person name="Svard S.G."/>
            <person name="Jerlstrom-Hultqvist J."/>
        </authorList>
    </citation>
    <scope>NUCLEOTIDE SEQUENCE [LARGE SCALE GENOMIC DNA]</scope>
    <source>
        <strain evidence="3 4">Roberts-Thomson</strain>
    </source>
</reference>
<dbReference type="Proteomes" id="UP000315496">
    <property type="component" value="Chromosome 2"/>
</dbReference>
<feature type="repeat" description="ANK" evidence="1">
    <location>
        <begin position="730"/>
        <end position="762"/>
    </location>
</feature>
<keyword evidence="1" id="KW-0040">ANK repeat</keyword>
<dbReference type="PROSITE" id="PS50088">
    <property type="entry name" value="ANK_REPEAT"/>
    <property type="match status" value="4"/>
</dbReference>
<dbReference type="VEuPathDB" id="GiardiaDB:GMRT_12596"/>
<dbReference type="Pfam" id="PF12796">
    <property type="entry name" value="Ank_2"/>
    <property type="match status" value="5"/>
</dbReference>
<evidence type="ECO:0000256" key="2">
    <source>
        <dbReference type="SAM" id="MobiDB-lite"/>
    </source>
</evidence>
<sequence length="1140" mass="125262">MGSKKKTATGKNHNGTGHSPSRKVPPAPPSHPSSGGTHTRLDSELSSTSTQQRRPSKPFSPPAPFTTCTRIKPDRYTAILPETGECFLFNTGAFSILDQVRRKRLFARLTLLKTLKHQNLLSYAHFYESIVTDDGKPSEYIAASFPMDPSLPTLSHLIETRHNSGETISESIIWRIVAQVLLVLEYLHGNSDDEGQRLAHGYVMEDSVRYRPDTGSRIEILLEPPVLVPVSVENMSHTFEGSAATSTLAKSCSEGVEESSVEMTDSMETDTEDSREKSAHPSGLSTKAVGVGPLDDLRALGLLVFKMAVPPGMTGIPLTYSEALRGLYTSLQGHSEGPCPSATILLQLPEVRAAVQEQPTQDLQAEAKSVPSSKDDVRSDPHDIDMNGNTPLHRLVLDGGHADLEAQKRYAGRLNNQGKTALMLAVERDDLDLVRDLAPLESNRFMLGGQTALYLALQHGHDDCAAILMNYEGVDNRSPHVDEHGVTDLMRAADNADLVGTWCWLPRQRKYADRNGQTALHRGARRGDYHVCHILVEAEHGMCDKKGRTALMHYAKSSLLRAEAPNLELIKLLYEKEGNMTDSSGDTALLLAIKAENFHIAEALVPFEGPKPAEGTKLDSRLKEKPKGYTELMLATEENDAYRVFCLMQTQAGQFDASGKSALCYAALHGYADLCRLLARKEAGLQAFIHTNPDSLYESNRTALMIAAMCGNADCVRVLVQEEARITDSEQRTALMYAAMEGQKECAEILMEYEAGMNTGRNNATAYAIVHSHVDIAMTLSLVEKPPQTRYTLSRPDNTLLMEAARAGDVFGVFSLREQMGRQNKDGMTALMFACESGSSQCAIFLRDEANLHSSDGLTARALAEKHGLIEAYRYLPPVIVRDIDGNTQLHRAVISHDVERVRMFAHLHGELNNAGLTALMLTAVYGCPEATRVLVQYEAGIKTASYRVTNLVWSGVTALMIAAARGHDAVVEHLAPFEAKVSETNEGKTALIAAAALGHEKVVRILAPYESRIQKHDGWTSLMYVSAYNFVNCVEPLLGEATLTTDDGWTALMTAAKNGFVEIVRMLLPHEKRLRKRGKYPALYYAAVNGHVDCVELLLDVEYDLCKNLITNETNIRTGVSSEAQQQILAAFRRKDLGE</sequence>
<proteinExistence type="predicted"/>
<feature type="compositionally biased region" description="Acidic residues" evidence="2">
    <location>
        <begin position="255"/>
        <end position="271"/>
    </location>
</feature>
<dbReference type="Gene3D" id="1.10.510.10">
    <property type="entry name" value="Transferase(Phosphotransferase) domain 1"/>
    <property type="match status" value="1"/>
</dbReference>
<feature type="repeat" description="ANK" evidence="1">
    <location>
        <begin position="699"/>
        <end position="731"/>
    </location>
</feature>
<feature type="region of interest" description="Disordered" evidence="2">
    <location>
        <begin position="251"/>
        <end position="288"/>
    </location>
</feature>
<feature type="region of interest" description="Disordered" evidence="2">
    <location>
        <begin position="1"/>
        <end position="68"/>
    </location>
</feature>
<dbReference type="Pfam" id="PF00023">
    <property type="entry name" value="Ank"/>
    <property type="match status" value="1"/>
</dbReference>
<dbReference type="InterPro" id="IPR011009">
    <property type="entry name" value="Kinase-like_dom_sf"/>
</dbReference>
<feature type="compositionally biased region" description="Polar residues" evidence="2">
    <location>
        <begin position="44"/>
        <end position="53"/>
    </location>
</feature>
<dbReference type="EMBL" id="VDLU01000002">
    <property type="protein sequence ID" value="TNJ28464.1"/>
    <property type="molecule type" value="Genomic_DNA"/>
</dbReference>
<name>A0A4Z1SRD3_GIAMU</name>
<dbReference type="SUPFAM" id="SSF56112">
    <property type="entry name" value="Protein kinase-like (PK-like)"/>
    <property type="match status" value="1"/>
</dbReference>
<dbReference type="AlphaFoldDB" id="A0A4Z1SRD3"/>
<keyword evidence="4" id="KW-1185">Reference proteome</keyword>
<comment type="caution">
    <text evidence="3">The sequence shown here is derived from an EMBL/GenBank/DDBJ whole genome shotgun (WGS) entry which is preliminary data.</text>
</comment>
<dbReference type="InterPro" id="IPR002110">
    <property type="entry name" value="Ankyrin_rpt"/>
</dbReference>
<feature type="compositionally biased region" description="Polar residues" evidence="2">
    <location>
        <begin position="9"/>
        <end position="18"/>
    </location>
</feature>
<organism evidence="3 4">
    <name type="scientific">Giardia muris</name>
    <dbReference type="NCBI Taxonomy" id="5742"/>
    <lineage>
        <taxon>Eukaryota</taxon>
        <taxon>Metamonada</taxon>
        <taxon>Diplomonadida</taxon>
        <taxon>Hexamitidae</taxon>
        <taxon>Giardiinae</taxon>
        <taxon>Giardia</taxon>
    </lineage>
</organism>
<evidence type="ECO:0000313" key="3">
    <source>
        <dbReference type="EMBL" id="TNJ28464.1"/>
    </source>
</evidence>
<feature type="compositionally biased region" description="Basic and acidic residues" evidence="2">
    <location>
        <begin position="373"/>
        <end position="385"/>
    </location>
</feature>
<dbReference type="PANTHER" id="PTHR24120:SF4">
    <property type="entry name" value="GH07239P"/>
    <property type="match status" value="1"/>
</dbReference>
<dbReference type="SUPFAM" id="SSF48403">
    <property type="entry name" value="Ankyrin repeat"/>
    <property type="match status" value="2"/>
</dbReference>
<dbReference type="PROSITE" id="PS50297">
    <property type="entry name" value="ANK_REP_REGION"/>
    <property type="match status" value="1"/>
</dbReference>
<feature type="region of interest" description="Disordered" evidence="2">
    <location>
        <begin position="356"/>
        <end position="388"/>
    </location>
</feature>
<evidence type="ECO:0000256" key="1">
    <source>
        <dbReference type="PROSITE-ProRule" id="PRU00023"/>
    </source>
</evidence>
<accession>A0A4Z1SRD3</accession>
<dbReference type="Gene3D" id="1.25.40.20">
    <property type="entry name" value="Ankyrin repeat-containing domain"/>
    <property type="match status" value="6"/>
</dbReference>
<gene>
    <name evidence="3" type="ORF">GMRT_12596</name>
</gene>
<feature type="repeat" description="ANK" evidence="1">
    <location>
        <begin position="1048"/>
        <end position="1080"/>
    </location>
</feature>
<dbReference type="SMART" id="SM00248">
    <property type="entry name" value="ANK"/>
    <property type="match status" value="18"/>
</dbReference>
<feature type="repeat" description="ANK" evidence="1">
    <location>
        <begin position="955"/>
        <end position="987"/>
    </location>
</feature>
<protein>
    <submittedName>
        <fullName evidence="3">Ankyrin repeat protein 1</fullName>
    </submittedName>
</protein>
<dbReference type="PANTHER" id="PTHR24120">
    <property type="entry name" value="GH07239P"/>
    <property type="match status" value="1"/>
</dbReference>